<feature type="region of interest" description="Disordered" evidence="1">
    <location>
        <begin position="122"/>
        <end position="143"/>
    </location>
</feature>
<feature type="region of interest" description="Disordered" evidence="1">
    <location>
        <begin position="486"/>
        <end position="547"/>
    </location>
</feature>
<protein>
    <submittedName>
        <fullName evidence="3">Uncharacterized protein</fullName>
    </submittedName>
</protein>
<feature type="transmembrane region" description="Helical" evidence="2">
    <location>
        <begin position="21"/>
        <end position="46"/>
    </location>
</feature>
<reference evidence="3 4" key="1">
    <citation type="submission" date="2019-03" db="EMBL/GenBank/DDBJ databases">
        <title>Single cell metagenomics reveals metabolic interactions within the superorganism composed of flagellate Streblomastix strix and complex community of Bacteroidetes bacteria on its surface.</title>
        <authorList>
            <person name="Treitli S.C."/>
            <person name="Kolisko M."/>
            <person name="Husnik F."/>
            <person name="Keeling P."/>
            <person name="Hampl V."/>
        </authorList>
    </citation>
    <scope>NUCLEOTIDE SEQUENCE [LARGE SCALE GENOMIC DNA]</scope>
    <source>
        <strain evidence="3">ST1C</strain>
    </source>
</reference>
<evidence type="ECO:0000256" key="2">
    <source>
        <dbReference type="SAM" id="Phobius"/>
    </source>
</evidence>
<evidence type="ECO:0000313" key="3">
    <source>
        <dbReference type="EMBL" id="KAA6385237.1"/>
    </source>
</evidence>
<accession>A0A5J4VRG2</accession>
<evidence type="ECO:0000256" key="1">
    <source>
        <dbReference type="SAM" id="MobiDB-lite"/>
    </source>
</evidence>
<dbReference type="Proteomes" id="UP000324800">
    <property type="component" value="Unassembled WGS sequence"/>
</dbReference>
<gene>
    <name evidence="3" type="ORF">EZS28_019237</name>
</gene>
<evidence type="ECO:0000313" key="4">
    <source>
        <dbReference type="Proteomes" id="UP000324800"/>
    </source>
</evidence>
<feature type="transmembrane region" description="Helical" evidence="2">
    <location>
        <begin position="52"/>
        <end position="70"/>
    </location>
</feature>
<dbReference type="EMBL" id="SNRW01005357">
    <property type="protein sequence ID" value="KAA6385237.1"/>
    <property type="molecule type" value="Genomic_DNA"/>
</dbReference>
<keyword evidence="2" id="KW-1133">Transmembrane helix</keyword>
<proteinExistence type="predicted"/>
<name>A0A5J4VRG2_9EUKA</name>
<feature type="region of interest" description="Disordered" evidence="1">
    <location>
        <begin position="201"/>
        <end position="242"/>
    </location>
</feature>
<keyword evidence="2" id="KW-0812">Transmembrane</keyword>
<keyword evidence="2" id="KW-0472">Membrane</keyword>
<sequence length="547" mass="62931">MCCFSGNRYIFNRSCSPCKDAGAMCMLVFILILQLGSATMFFWPILLFFWNIHPIVAIVISIVFAILLFLEMAAYQATFWTKPGSVPKWWQERALLEMDDVRKNYGASSTHHLRAIKTVSSFSQQQNTQLKPLGRPESGKSNKHAINAKKPLLTYDYDMGGVYQSADEKRFFEEFNAYMQNLVKRVMRSMDSNEINYENITNEQQTNIPHNNQEQRNGKSQLNSDLYQPPSTLPSQSINNKTNNVENADKLSKEEQLELEQDLKRQERRKQRRQRRFDQRQAAHQAAYNDMLDLTFALSAVFLFGSHAYLITHNYTTLEDPTGSPQQRRRRDDRRVPTQSRYNINSALYDQDDNLDDDDMIDFDNDNGSHSNKHSLYHQGSRMKNAEFFLGRNKRSWWNPFVAPDIPFQGLYSPHYLKYDEDILISLERQIRARNTDLRNAARLAKIELDMENVDAEQCTANQKQKNEQNNLRESMHLTTTHISSINSSNNITSSQTISPLSSPSDSTLHGVKANGNNKVHSHDAKDDVHQKGSSLGVKSVSPINLL</sequence>
<feature type="region of interest" description="Disordered" evidence="1">
    <location>
        <begin position="317"/>
        <end position="341"/>
    </location>
</feature>
<dbReference type="AlphaFoldDB" id="A0A5J4VRG2"/>
<feature type="compositionally biased region" description="Basic and acidic residues" evidence="1">
    <location>
        <begin position="521"/>
        <end position="531"/>
    </location>
</feature>
<comment type="caution">
    <text evidence="3">The sequence shown here is derived from an EMBL/GenBank/DDBJ whole genome shotgun (WGS) entry which is preliminary data.</text>
</comment>
<feature type="compositionally biased region" description="Low complexity" evidence="1">
    <location>
        <begin position="486"/>
        <end position="509"/>
    </location>
</feature>
<organism evidence="3 4">
    <name type="scientific">Streblomastix strix</name>
    <dbReference type="NCBI Taxonomy" id="222440"/>
    <lineage>
        <taxon>Eukaryota</taxon>
        <taxon>Metamonada</taxon>
        <taxon>Preaxostyla</taxon>
        <taxon>Oxymonadida</taxon>
        <taxon>Streblomastigidae</taxon>
        <taxon>Streblomastix</taxon>
    </lineage>
</organism>
<feature type="compositionally biased region" description="Polar residues" evidence="1">
    <location>
        <begin position="317"/>
        <end position="326"/>
    </location>
</feature>